<comment type="caution">
    <text evidence="9">The sequence shown here is derived from an EMBL/GenBank/DDBJ whole genome shotgun (WGS) entry which is preliminary data.</text>
</comment>
<feature type="transmembrane region" description="Helical" evidence="7">
    <location>
        <begin position="91"/>
        <end position="111"/>
    </location>
</feature>
<feature type="domain" description="EamA" evidence="8">
    <location>
        <begin position="5"/>
        <end position="134"/>
    </location>
</feature>
<keyword evidence="4 7" id="KW-0812">Transmembrane</keyword>
<organism evidence="9 10">
    <name type="scientific">Acetivibrio ethanolgignens</name>
    <dbReference type="NCBI Taxonomy" id="290052"/>
    <lineage>
        <taxon>Bacteria</taxon>
        <taxon>Bacillati</taxon>
        <taxon>Bacillota</taxon>
        <taxon>Clostridia</taxon>
        <taxon>Eubacteriales</taxon>
        <taxon>Oscillospiraceae</taxon>
        <taxon>Acetivibrio</taxon>
    </lineage>
</organism>
<feature type="transmembrane region" description="Helical" evidence="7">
    <location>
        <begin position="32"/>
        <end position="50"/>
    </location>
</feature>
<keyword evidence="5 7" id="KW-1133">Transmembrane helix</keyword>
<feature type="transmembrane region" description="Helical" evidence="7">
    <location>
        <begin position="268"/>
        <end position="284"/>
    </location>
</feature>
<feature type="domain" description="EamA" evidence="8">
    <location>
        <begin position="147"/>
        <end position="283"/>
    </location>
</feature>
<dbReference type="Pfam" id="PF00892">
    <property type="entry name" value="EamA"/>
    <property type="match status" value="2"/>
</dbReference>
<evidence type="ECO:0000259" key="8">
    <source>
        <dbReference type="Pfam" id="PF00892"/>
    </source>
</evidence>
<dbReference type="GO" id="GO:0005886">
    <property type="term" value="C:plasma membrane"/>
    <property type="evidence" value="ECO:0007669"/>
    <property type="project" value="UniProtKB-SubCell"/>
</dbReference>
<sequence length="287" mass="32265">MILVHLLCLFTSIVWGTTFISTKVLLENLHPMKIMLIRFTICYLLLWVVYPRIEKTKSWKDEALFAVTGFSGITLYYLFENMALMHTFASNASIIISVAPMFTVIFACFIYKNEKPGKNFFFGFAVAMAGIILVELNGSLVMHMSPFGDFLALLAAATYGIYAIFYKKLSDRGYNCIAATRRTHFYGILFLLPFLWKEGYGMETELLKQPVILGNLLYLGVIASAVCYLCWNYAIEVLGAVKTGVYIYILPAITMLTSALILKEPMSWLAVLGCVLCIMGLVVSEKN</sequence>
<dbReference type="InterPro" id="IPR037185">
    <property type="entry name" value="EmrE-like"/>
</dbReference>
<dbReference type="Proteomes" id="UP000054874">
    <property type="component" value="Unassembled WGS sequence"/>
</dbReference>
<feature type="transmembrane region" description="Helical" evidence="7">
    <location>
        <begin position="245"/>
        <end position="262"/>
    </location>
</feature>
<dbReference type="EMBL" id="LNAM01000158">
    <property type="protein sequence ID" value="KSV58878.1"/>
    <property type="molecule type" value="Genomic_DNA"/>
</dbReference>
<comment type="similarity">
    <text evidence="2">Belongs to the EamA transporter family.</text>
</comment>
<dbReference type="SUPFAM" id="SSF103481">
    <property type="entry name" value="Multidrug resistance efflux transporter EmrE"/>
    <property type="match status" value="2"/>
</dbReference>
<evidence type="ECO:0000256" key="5">
    <source>
        <dbReference type="ARBA" id="ARBA00022989"/>
    </source>
</evidence>
<feature type="transmembrane region" description="Helical" evidence="7">
    <location>
        <begin position="216"/>
        <end position="233"/>
    </location>
</feature>
<dbReference type="PANTHER" id="PTHR32322">
    <property type="entry name" value="INNER MEMBRANE TRANSPORTER"/>
    <property type="match status" value="1"/>
</dbReference>
<dbReference type="AlphaFoldDB" id="A0A0V8QEP2"/>
<keyword evidence="6 7" id="KW-0472">Membrane</keyword>
<keyword evidence="10" id="KW-1185">Reference proteome</keyword>
<dbReference type="STRING" id="290052.ASU35_11215"/>
<evidence type="ECO:0000313" key="9">
    <source>
        <dbReference type="EMBL" id="KSV58878.1"/>
    </source>
</evidence>
<accession>A0A0V8QEP2</accession>
<dbReference type="OrthoDB" id="9805239at2"/>
<evidence type="ECO:0000313" key="10">
    <source>
        <dbReference type="Proteomes" id="UP000054874"/>
    </source>
</evidence>
<comment type="subcellular location">
    <subcellularLocation>
        <location evidence="1">Cell membrane</location>
        <topology evidence="1">Multi-pass membrane protein</topology>
    </subcellularLocation>
</comment>
<evidence type="ECO:0000256" key="6">
    <source>
        <dbReference type="ARBA" id="ARBA00023136"/>
    </source>
</evidence>
<evidence type="ECO:0000256" key="4">
    <source>
        <dbReference type="ARBA" id="ARBA00022692"/>
    </source>
</evidence>
<proteinExistence type="inferred from homology"/>
<dbReference type="InterPro" id="IPR000620">
    <property type="entry name" value="EamA_dom"/>
</dbReference>
<feature type="transmembrane region" description="Helical" evidence="7">
    <location>
        <begin position="62"/>
        <end position="79"/>
    </location>
</feature>
<feature type="transmembrane region" description="Helical" evidence="7">
    <location>
        <begin position="147"/>
        <end position="166"/>
    </location>
</feature>
<evidence type="ECO:0000256" key="3">
    <source>
        <dbReference type="ARBA" id="ARBA00022475"/>
    </source>
</evidence>
<gene>
    <name evidence="9" type="ORF">ASU35_11215</name>
</gene>
<name>A0A0V8QEP2_9FIRM</name>
<evidence type="ECO:0000256" key="1">
    <source>
        <dbReference type="ARBA" id="ARBA00004651"/>
    </source>
</evidence>
<dbReference type="InterPro" id="IPR050638">
    <property type="entry name" value="AA-Vitamin_Transporters"/>
</dbReference>
<evidence type="ECO:0000256" key="2">
    <source>
        <dbReference type="ARBA" id="ARBA00007362"/>
    </source>
</evidence>
<evidence type="ECO:0000256" key="7">
    <source>
        <dbReference type="SAM" id="Phobius"/>
    </source>
</evidence>
<keyword evidence="3" id="KW-1003">Cell membrane</keyword>
<protein>
    <recommendedName>
        <fullName evidence="8">EamA domain-containing protein</fullName>
    </recommendedName>
</protein>
<dbReference type="PANTHER" id="PTHR32322:SF18">
    <property type="entry name" value="S-ADENOSYLMETHIONINE_S-ADENOSYLHOMOCYSTEINE TRANSPORTER"/>
    <property type="match status" value="1"/>
</dbReference>
<feature type="transmembrane region" description="Helical" evidence="7">
    <location>
        <begin position="178"/>
        <end position="196"/>
    </location>
</feature>
<reference evidence="9 10" key="1">
    <citation type="submission" date="2015-11" db="EMBL/GenBank/DDBJ databases">
        <title>Butyribacter intestini gen. nov., sp. nov., a butyric acid-producing bacterium of the family Lachnospiraceae isolated from the human faeces.</title>
        <authorList>
            <person name="Zou Y."/>
            <person name="Xue W."/>
            <person name="Luo G."/>
            <person name="Lv M."/>
        </authorList>
    </citation>
    <scope>NUCLEOTIDE SEQUENCE [LARGE SCALE GENOMIC DNA]</scope>
    <source>
        <strain evidence="9 10">ACET-33324</strain>
    </source>
</reference>
<feature type="transmembrane region" description="Helical" evidence="7">
    <location>
        <begin position="120"/>
        <end position="141"/>
    </location>
</feature>